<accession>A0ABX4HZD5</accession>
<name>A0ABX4HZD5_9GAMM</name>
<proteinExistence type="predicted"/>
<sequence>MQLALTRGREQLLAEGYEFVALGKKGNSSGAIDVGKHDGRVCYSLNERFDQLLSSSKAEHVIVSAEHFSFFHTPEEIGQVQRLCERYFDRTVVVVYLRRQDRQAVSFKQQAARGCERDRSSSSKLLGHDGGAFPQLTECVRAYYDYSAKLHLWAERFGKDALRVRRFQASDLEGGDIVTDFVALLGTGVELEPCRVNECVSRKEFVLSHRLIELGLDPRQLKKLKPRMQRDETRLKPARNSAEAFYRQFESSNRDLDQHFLPHASGLAFSDDFDGYPEVGNDRLLVEDVADWTVDLLETGLRKPLELRDALLLEPLQALCDEAGVETERGRELLSLRQCLEPTAAVEPEPNRWWERLRGRKRNGR</sequence>
<protein>
    <recommendedName>
        <fullName evidence="3">Sulfotransferase domain-containing protein</fullName>
    </recommendedName>
</protein>
<evidence type="ECO:0000313" key="1">
    <source>
        <dbReference type="EMBL" id="PCO05426.1"/>
    </source>
</evidence>
<keyword evidence="2" id="KW-1185">Reference proteome</keyword>
<evidence type="ECO:0000313" key="2">
    <source>
        <dbReference type="Proteomes" id="UP000218427"/>
    </source>
</evidence>
<evidence type="ECO:0008006" key="3">
    <source>
        <dbReference type="Google" id="ProtNLM"/>
    </source>
</evidence>
<dbReference type="EMBL" id="LRFG02000002">
    <property type="protein sequence ID" value="PCO05426.1"/>
    <property type="molecule type" value="Genomic_DNA"/>
</dbReference>
<comment type="caution">
    <text evidence="1">The sequence shown here is derived from an EMBL/GenBank/DDBJ whole genome shotgun (WGS) entry which is preliminary data.</text>
</comment>
<gene>
    <name evidence="1" type="ORF">AWR36_005195</name>
</gene>
<dbReference type="Proteomes" id="UP000218427">
    <property type="component" value="Unassembled WGS sequence"/>
</dbReference>
<reference evidence="1" key="1">
    <citation type="submission" date="2017-08" db="EMBL/GenBank/DDBJ databases">
        <title>Microbulbifer marisrubri sp. nov., a halophilic alphaproteobacterium isolated from marine sediment of the Yellow Sea, China.</title>
        <authorList>
            <person name="Zhang G."/>
            <person name="Xiong Q."/>
        </authorList>
    </citation>
    <scope>NUCLEOTIDE SEQUENCE [LARGE SCALE GENOMIC DNA]</scope>
    <source>
        <strain evidence="1">WRN-8</strain>
    </source>
</reference>
<organism evidence="1 2">
    <name type="scientific">Microbulbifer flavimaris</name>
    <dbReference type="NCBI Taxonomy" id="1781068"/>
    <lineage>
        <taxon>Bacteria</taxon>
        <taxon>Pseudomonadati</taxon>
        <taxon>Pseudomonadota</taxon>
        <taxon>Gammaproteobacteria</taxon>
        <taxon>Cellvibrionales</taxon>
        <taxon>Microbulbiferaceae</taxon>
        <taxon>Microbulbifer</taxon>
    </lineage>
</organism>